<feature type="transmembrane region" description="Helical" evidence="1">
    <location>
        <begin position="111"/>
        <end position="133"/>
    </location>
</feature>
<dbReference type="PhylomeDB" id="T1IRT7"/>
<dbReference type="HOGENOM" id="CLU_1043217_0_0_1"/>
<dbReference type="EnsemblMetazoa" id="SMAR003786-RA">
    <property type="protein sequence ID" value="SMAR003786-PA"/>
    <property type="gene ID" value="SMAR003786"/>
</dbReference>
<reference evidence="2" key="2">
    <citation type="submission" date="2015-02" db="UniProtKB">
        <authorList>
            <consortium name="EnsemblMetazoa"/>
        </authorList>
    </citation>
    <scope>IDENTIFICATION</scope>
</reference>
<keyword evidence="1" id="KW-1133">Transmembrane helix</keyword>
<evidence type="ECO:0000256" key="1">
    <source>
        <dbReference type="SAM" id="Phobius"/>
    </source>
</evidence>
<keyword evidence="1" id="KW-0812">Transmembrane</keyword>
<dbReference type="AlphaFoldDB" id="T1IRT7"/>
<reference evidence="3" key="1">
    <citation type="submission" date="2011-05" db="EMBL/GenBank/DDBJ databases">
        <authorList>
            <person name="Richards S.R."/>
            <person name="Qu J."/>
            <person name="Jiang H."/>
            <person name="Jhangiani S.N."/>
            <person name="Agravi P."/>
            <person name="Goodspeed R."/>
            <person name="Gross S."/>
            <person name="Mandapat C."/>
            <person name="Jackson L."/>
            <person name="Mathew T."/>
            <person name="Pu L."/>
            <person name="Thornton R."/>
            <person name="Saada N."/>
            <person name="Wilczek-Boney K.B."/>
            <person name="Lee S."/>
            <person name="Kovar C."/>
            <person name="Wu Y."/>
            <person name="Scherer S.E."/>
            <person name="Worley K.C."/>
            <person name="Muzny D.M."/>
            <person name="Gibbs R."/>
        </authorList>
    </citation>
    <scope>NUCLEOTIDE SEQUENCE</scope>
    <source>
        <strain evidence="3">Brora</strain>
    </source>
</reference>
<dbReference type="Proteomes" id="UP000014500">
    <property type="component" value="Unassembled WGS sequence"/>
</dbReference>
<keyword evidence="1" id="KW-0472">Membrane</keyword>
<organism evidence="2 3">
    <name type="scientific">Strigamia maritima</name>
    <name type="common">European centipede</name>
    <name type="synonym">Geophilus maritimus</name>
    <dbReference type="NCBI Taxonomy" id="126957"/>
    <lineage>
        <taxon>Eukaryota</taxon>
        <taxon>Metazoa</taxon>
        <taxon>Ecdysozoa</taxon>
        <taxon>Arthropoda</taxon>
        <taxon>Myriapoda</taxon>
        <taxon>Chilopoda</taxon>
        <taxon>Pleurostigmophora</taxon>
        <taxon>Geophilomorpha</taxon>
        <taxon>Linotaeniidae</taxon>
        <taxon>Strigamia</taxon>
    </lineage>
</organism>
<evidence type="ECO:0000313" key="3">
    <source>
        <dbReference type="Proteomes" id="UP000014500"/>
    </source>
</evidence>
<name>T1IRT7_STRMM</name>
<protein>
    <submittedName>
        <fullName evidence="2">Uncharacterized protein</fullName>
    </submittedName>
</protein>
<dbReference type="EMBL" id="JH431385">
    <property type="status" value="NOT_ANNOTATED_CDS"/>
    <property type="molecule type" value="Genomic_DNA"/>
</dbReference>
<dbReference type="STRING" id="126957.T1IRT7"/>
<keyword evidence="3" id="KW-1185">Reference proteome</keyword>
<proteinExistence type="predicted"/>
<feature type="transmembrane region" description="Helical" evidence="1">
    <location>
        <begin position="80"/>
        <end position="99"/>
    </location>
</feature>
<sequence length="267" mass="29583">MYNYHNGSEVEVLSCDLPLDKIPELCLSFSDHEAVSATLNITKSSTVAKMEMNNIDRIRTLEETGRIIAGDFLRLRNDRILYSVVFIVLLFVVLGTLHINLSLGLQVSLGILHIVLTIVMLFCLIMATVWNTIEVNSLKSYLSKTCDVIDKTSTVICSVTKKMFTEDNGQAYICADPSLCKAQDYNFASAPICGKLLKSAYICADPSLCKAQDYNFASAPICGKLLKSSDFSESGLNTFVFENAFPSEVSKKFTSCYKELLALNDKE</sequence>
<accession>T1IRT7</accession>
<evidence type="ECO:0000313" key="2">
    <source>
        <dbReference type="EnsemblMetazoa" id="SMAR003786-PA"/>
    </source>
</evidence>